<name>A0A410RTU5_CORCK</name>
<feature type="domain" description="DUF3696" evidence="1">
    <location>
        <begin position="578"/>
        <end position="615"/>
    </location>
</feature>
<evidence type="ECO:0000313" key="4">
    <source>
        <dbReference type="Proteomes" id="UP000288758"/>
    </source>
</evidence>
<evidence type="ECO:0000313" key="3">
    <source>
        <dbReference type="EMBL" id="QAT85363.1"/>
    </source>
</evidence>
<dbReference type="EMBL" id="CP034669">
    <property type="protein sequence ID" value="QAT85363.1"/>
    <property type="molecule type" value="Genomic_DNA"/>
</dbReference>
<dbReference type="Pfam" id="PF12476">
    <property type="entry name" value="DUF3696"/>
    <property type="match status" value="1"/>
</dbReference>
<evidence type="ECO:0000259" key="2">
    <source>
        <dbReference type="Pfam" id="PF13175"/>
    </source>
</evidence>
<dbReference type="SUPFAM" id="SSF52540">
    <property type="entry name" value="P-loop containing nucleoside triphosphate hydrolases"/>
    <property type="match status" value="1"/>
</dbReference>
<evidence type="ECO:0000259" key="1">
    <source>
        <dbReference type="Pfam" id="PF12476"/>
    </source>
</evidence>
<dbReference type="Proteomes" id="UP000288758">
    <property type="component" value="Chromosome"/>
</dbReference>
<dbReference type="InterPro" id="IPR041685">
    <property type="entry name" value="AAA_GajA/Old/RecF-like"/>
</dbReference>
<dbReference type="InterPro" id="IPR027417">
    <property type="entry name" value="P-loop_NTPase"/>
</dbReference>
<feature type="domain" description="Endonuclease GajA/Old nuclease/RecF-like AAA" evidence="2">
    <location>
        <begin position="1"/>
        <end position="559"/>
    </location>
</feature>
<protein>
    <recommendedName>
        <fullName evidence="5">AAA domain-containing protein</fullName>
    </recommendedName>
</protein>
<gene>
    <name evidence="3" type="ORF">EJ065_3802</name>
</gene>
<accession>A0A410RTU5</accession>
<dbReference type="PANTHER" id="PTHR43581:SF2">
    <property type="entry name" value="EXCINUCLEASE ATPASE SUBUNIT"/>
    <property type="match status" value="1"/>
</dbReference>
<dbReference type="InterPro" id="IPR051396">
    <property type="entry name" value="Bact_Antivir_Def_Nuclease"/>
</dbReference>
<dbReference type="InterPro" id="IPR022532">
    <property type="entry name" value="DUF3696"/>
</dbReference>
<sequence>MLKKISIANFKPIASCPELNLKPITVLAGLNSSGKSTVLQSILLLSQTLSNQSPEKTLVLNGHIIQLGTFDAVHNIQDKSETIEIGFTLTPTKSAQPYAYRQRPRTSRRFSGLEDSLKDISIETTFKPAAPRSMDKPAIEAVRVALQKCTVTAEFDRTEEPPSPDELFFPIPPQEEPADKNLSVTASINSLTQVDQANFLQDVSEEFSTLIPYPGGQNFLATISSNKSQPKTTLAHLSHFLPERLVGKFSLQHRQASELSQTIELLADRSDVLYYLPPSRRTFFDQIAKYQITDKIREKVNSLNQSKNAVAFAGKNASDLLGWAKRVPLKTRAKFNFIRSIKEVLMTEITADLYKQNSSKQEYGLEGIVDDITASAVELATRRTINHFSTMIRYLGPLRADPQAAQGFAPSNEPDDVGFKGEYAAAVYDANKRQPIIWWHPDTREILSDTLEHALNTWAKYIGVAQRVSTQDAGPSGVAWSVQSLPNAPERPLQAVGVGVSQVLPILVAGLLAPTGATILIEQPELHLHARAQARLGDFFLGLARANKQCIVETHSDCLVNQLRLAMVKGGSDVRSLIGIYFAEQDSEGSSTFSPVEISPSGNIINWPDGFFDESIQQEERITQESYLAKQRNSQTT</sequence>
<dbReference type="Gene3D" id="3.40.50.300">
    <property type="entry name" value="P-loop containing nucleotide triphosphate hydrolases"/>
    <property type="match status" value="1"/>
</dbReference>
<organism evidence="3 4">
    <name type="scientific">Corallococcus coralloides</name>
    <name type="common">Myxococcus coralloides</name>
    <dbReference type="NCBI Taxonomy" id="184914"/>
    <lineage>
        <taxon>Bacteria</taxon>
        <taxon>Pseudomonadati</taxon>
        <taxon>Myxococcota</taxon>
        <taxon>Myxococcia</taxon>
        <taxon>Myxococcales</taxon>
        <taxon>Cystobacterineae</taxon>
        <taxon>Myxococcaceae</taxon>
        <taxon>Corallococcus</taxon>
    </lineage>
</organism>
<dbReference type="Pfam" id="PF13175">
    <property type="entry name" value="AAA_15"/>
    <property type="match status" value="1"/>
</dbReference>
<dbReference type="PANTHER" id="PTHR43581">
    <property type="entry name" value="ATP/GTP PHOSPHATASE"/>
    <property type="match status" value="1"/>
</dbReference>
<reference evidence="3 4" key="1">
    <citation type="submission" date="2018-12" db="EMBL/GenBank/DDBJ databases">
        <title>Complete Genome Sequence of the Corallopyronin A producing Myxobacterium Corallococcus coralloides B035.</title>
        <authorList>
            <person name="Bouhired S.M."/>
            <person name="Rupp O."/>
            <person name="Blom J."/>
            <person name="Schaeberle T.F."/>
            <person name="Kehraus S."/>
            <person name="Schiefer A."/>
            <person name="Pfarr K."/>
            <person name="Goesmann A."/>
            <person name="Hoerauf A."/>
            <person name="Koenig G.M."/>
        </authorList>
    </citation>
    <scope>NUCLEOTIDE SEQUENCE [LARGE SCALE GENOMIC DNA]</scope>
    <source>
        <strain evidence="3 4">B035</strain>
    </source>
</reference>
<proteinExistence type="predicted"/>
<evidence type="ECO:0008006" key="5">
    <source>
        <dbReference type="Google" id="ProtNLM"/>
    </source>
</evidence>
<dbReference type="AlphaFoldDB" id="A0A410RTU5"/>
<dbReference type="RefSeq" id="WP_128797148.1">
    <property type="nucleotide sequence ID" value="NZ_CP034669.1"/>
</dbReference>